<evidence type="ECO:0000256" key="7">
    <source>
        <dbReference type="ARBA" id="ARBA00022640"/>
    </source>
</evidence>
<comment type="pathway">
    <text evidence="3">Cofactor biosynthesis; NAD(+) biosynthesis; quinolinate from iminoaspartate: step 1/1.</text>
</comment>
<dbReference type="Pfam" id="PF02445">
    <property type="entry name" value="NadA"/>
    <property type="match status" value="1"/>
</dbReference>
<keyword evidence="13" id="KW-0411">Iron-sulfur</keyword>
<evidence type="ECO:0000256" key="2">
    <source>
        <dbReference type="ARBA" id="ARBA00004229"/>
    </source>
</evidence>
<evidence type="ECO:0000256" key="13">
    <source>
        <dbReference type="ARBA" id="ARBA00023014"/>
    </source>
</evidence>
<evidence type="ECO:0000256" key="6">
    <source>
        <dbReference type="ARBA" id="ARBA00022528"/>
    </source>
</evidence>
<dbReference type="GO" id="GO:0009507">
    <property type="term" value="C:chloroplast"/>
    <property type="evidence" value="ECO:0007669"/>
    <property type="project" value="UniProtKB-SubCell"/>
</dbReference>
<keyword evidence="5" id="KW-0004">4Fe-4S</keyword>
<evidence type="ECO:0000256" key="4">
    <source>
        <dbReference type="ARBA" id="ARBA00012669"/>
    </source>
</evidence>
<evidence type="ECO:0000313" key="18">
    <source>
        <dbReference type="EMBL" id="KAG0494960.1"/>
    </source>
</evidence>
<comment type="caution">
    <text evidence="18">The sequence shown here is derived from an EMBL/GenBank/DDBJ whole genome shotgun (WGS) entry which is preliminary data.</text>
</comment>
<proteinExistence type="inferred from homology"/>
<accession>A0A835RMC6</accession>
<dbReference type="AlphaFoldDB" id="A0A835RMC6"/>
<dbReference type="PANTHER" id="PTHR30573:SF0">
    <property type="entry name" value="QUINOLINATE SYNTHASE, CHLOROPLASTIC"/>
    <property type="match status" value="1"/>
</dbReference>
<keyword evidence="12" id="KW-0408">Iron</keyword>
<keyword evidence="10" id="KW-0479">Metal-binding</keyword>
<evidence type="ECO:0000256" key="10">
    <source>
        <dbReference type="ARBA" id="ARBA00022723"/>
    </source>
</evidence>
<dbReference type="PANTHER" id="PTHR30573">
    <property type="entry name" value="QUINOLINATE SYNTHETASE A"/>
    <property type="match status" value="1"/>
</dbReference>
<evidence type="ECO:0000256" key="8">
    <source>
        <dbReference type="ARBA" id="ARBA00022642"/>
    </source>
</evidence>
<comment type="subcellular location">
    <subcellularLocation>
        <location evidence="2">Plastid</location>
        <location evidence="2">Chloroplast</location>
    </subcellularLocation>
</comment>
<dbReference type="GO" id="GO:0008047">
    <property type="term" value="F:enzyme activator activity"/>
    <property type="evidence" value="ECO:0007669"/>
    <property type="project" value="UniProtKB-ARBA"/>
</dbReference>
<dbReference type="GO" id="GO:0034628">
    <property type="term" value="P:'de novo' NAD+ biosynthetic process from L-aspartate"/>
    <property type="evidence" value="ECO:0007669"/>
    <property type="project" value="TreeGrafter"/>
</dbReference>
<dbReference type="GO" id="GO:0008987">
    <property type="term" value="F:quinolinate synthetase A activity"/>
    <property type="evidence" value="ECO:0007669"/>
    <property type="project" value="InterPro"/>
</dbReference>
<keyword evidence="9" id="KW-0808">Transferase</keyword>
<evidence type="ECO:0000256" key="9">
    <source>
        <dbReference type="ARBA" id="ARBA00022679"/>
    </source>
</evidence>
<protein>
    <recommendedName>
        <fullName evidence="16">Quinolinate synthase, chloroplastic</fullName>
        <ecNumber evidence="4">2.5.1.72</ecNumber>
    </recommendedName>
</protein>
<comment type="similarity">
    <text evidence="15">Belongs to the quinolinate synthase family. Type 1 subfamily.</text>
</comment>
<dbReference type="GO" id="GO:0046872">
    <property type="term" value="F:metal ion binding"/>
    <property type="evidence" value="ECO:0007669"/>
    <property type="project" value="UniProtKB-KW"/>
</dbReference>
<evidence type="ECO:0000256" key="1">
    <source>
        <dbReference type="ARBA" id="ARBA00001966"/>
    </source>
</evidence>
<sequence length="721" mass="78808">MASSVLTSRILLKADSVAFRSPRLPRRLPSPFVVRRKGAACLSGSSSSSSSSSATAAVSPSISVPVPIESASDSTTLRLRRLATEFRSFPETIDRVKRLLSYAADLPPLPDSERVPSNRVMGCTAQVWLSVRMDNLGLMRFGADSDSEITRGFCACLIWVLDGARPEEVLAVRTDDLAGLNIVGLGGEARSRVNTWHNVLVSMQKRTRVLVSAREGRPAGDPFPSMIIGADGIYSKGSYAEAQVKFLFPDELMIKELVNVLKEKKIGVVAHFYMDPEVQGVLTAAQKLWPHINISDSLVMADGAVKMAEAGCQYITVLGVDFMSENVRAILDQAGFEKVRVFRMSREEIGCSLADAAASPNYTHFLETASKASPSLHVIYINTSLETKAHGHELVPTITCTSSNVVHTILQAFAQVPNLSIWYGPDSYMGENIAELFHQMAGMTDEEIAEVHPEHNSTTIKSLLPRLHYYQEGNCIVHDMFGHEVVEKIKELYCDAFLTAHLEVPGEMFSLAMEAKRRGMGVVGSTQNILDFITQRVKDALDRDLEDHLQFVLGTESGMVTAIVAGVRRLLNSRESSSKRPTVTVEIIFPVSSDSITRTSMNACHVPSSFAVGDLSMPTLIPGVTSGEGCSIHGGCASCPYMKMNSLRALLQVCHHLPDKDNSLTPYQAKGFSSTTPLGRSVAEVGCEPILHMRHFQATGKLPDKLIQQILDHSEKDEMKL</sequence>
<dbReference type="EMBL" id="JADCNM010000002">
    <property type="protein sequence ID" value="KAG0494960.1"/>
    <property type="molecule type" value="Genomic_DNA"/>
</dbReference>
<dbReference type="GO" id="GO:0016226">
    <property type="term" value="P:iron-sulfur cluster assembly"/>
    <property type="evidence" value="ECO:0007669"/>
    <property type="project" value="UniProtKB-ARBA"/>
</dbReference>
<dbReference type="Gene3D" id="3.90.1010.10">
    <property type="match status" value="1"/>
</dbReference>
<dbReference type="InterPro" id="IPR003808">
    <property type="entry name" value="Fe-S_metab-assoc_dom"/>
</dbReference>
<dbReference type="GO" id="GO:0051539">
    <property type="term" value="F:4 iron, 4 sulfur cluster binding"/>
    <property type="evidence" value="ECO:0007669"/>
    <property type="project" value="UniProtKB-KW"/>
</dbReference>
<evidence type="ECO:0000256" key="15">
    <source>
        <dbReference type="ARBA" id="ARBA00061471"/>
    </source>
</evidence>
<dbReference type="EC" id="2.5.1.72" evidence="4"/>
<dbReference type="SUPFAM" id="SSF142754">
    <property type="entry name" value="NadA-like"/>
    <property type="match status" value="1"/>
</dbReference>
<dbReference type="FunFam" id="3.40.50.10800:FF:000006">
    <property type="entry name" value="Quinolinate synthase, chloroplastic"/>
    <property type="match status" value="1"/>
</dbReference>
<dbReference type="GO" id="GO:0051176">
    <property type="term" value="P:positive regulation of sulfur metabolic process"/>
    <property type="evidence" value="ECO:0007669"/>
    <property type="project" value="UniProtKB-ARBA"/>
</dbReference>
<dbReference type="Pfam" id="PF02657">
    <property type="entry name" value="SufE"/>
    <property type="match status" value="1"/>
</dbReference>
<evidence type="ECO:0000256" key="16">
    <source>
        <dbReference type="ARBA" id="ARBA00073351"/>
    </source>
</evidence>
<dbReference type="UniPathway" id="UPA00253">
    <property type="reaction ID" value="UER00327"/>
</dbReference>
<comment type="cofactor">
    <cofactor evidence="1">
        <name>[4Fe-4S] cluster</name>
        <dbReference type="ChEBI" id="CHEBI:49883"/>
    </cofactor>
</comment>
<keyword evidence="7" id="KW-0934">Plastid</keyword>
<dbReference type="InterPro" id="IPR003473">
    <property type="entry name" value="NadA"/>
</dbReference>
<organism evidence="18 19">
    <name type="scientific">Vanilla planifolia</name>
    <name type="common">Vanilla</name>
    <dbReference type="NCBI Taxonomy" id="51239"/>
    <lineage>
        <taxon>Eukaryota</taxon>
        <taxon>Viridiplantae</taxon>
        <taxon>Streptophyta</taxon>
        <taxon>Embryophyta</taxon>
        <taxon>Tracheophyta</taxon>
        <taxon>Spermatophyta</taxon>
        <taxon>Magnoliopsida</taxon>
        <taxon>Liliopsida</taxon>
        <taxon>Asparagales</taxon>
        <taxon>Orchidaceae</taxon>
        <taxon>Vanilloideae</taxon>
        <taxon>Vanilleae</taxon>
        <taxon>Vanilla</taxon>
    </lineage>
</organism>
<dbReference type="Gene3D" id="3.40.50.10800">
    <property type="entry name" value="NadA-like"/>
    <property type="match status" value="3"/>
</dbReference>
<reference evidence="18 19" key="1">
    <citation type="journal article" date="2020" name="Nat. Food">
        <title>A phased Vanilla planifolia genome enables genetic improvement of flavour and production.</title>
        <authorList>
            <person name="Hasing T."/>
            <person name="Tang H."/>
            <person name="Brym M."/>
            <person name="Khazi F."/>
            <person name="Huang T."/>
            <person name="Chambers A.H."/>
        </authorList>
    </citation>
    <scope>NUCLEOTIDE SEQUENCE [LARGE SCALE GENOMIC DNA]</scope>
    <source>
        <tissue evidence="18">Leaf</tissue>
    </source>
</reference>
<feature type="domain" description="Fe-S metabolism associated" evidence="17">
    <location>
        <begin position="84"/>
        <end position="205"/>
    </location>
</feature>
<dbReference type="SUPFAM" id="SSF82649">
    <property type="entry name" value="SufE/NifU"/>
    <property type="match status" value="1"/>
</dbReference>
<comment type="catalytic activity">
    <reaction evidence="14">
        <text>iminosuccinate + dihydroxyacetone phosphate = quinolinate + phosphate + 2 H2O + H(+)</text>
        <dbReference type="Rhea" id="RHEA:25888"/>
        <dbReference type="ChEBI" id="CHEBI:15377"/>
        <dbReference type="ChEBI" id="CHEBI:15378"/>
        <dbReference type="ChEBI" id="CHEBI:29959"/>
        <dbReference type="ChEBI" id="CHEBI:43474"/>
        <dbReference type="ChEBI" id="CHEBI:57642"/>
        <dbReference type="ChEBI" id="CHEBI:77875"/>
        <dbReference type="EC" id="2.5.1.72"/>
    </reaction>
</comment>
<keyword evidence="8" id="KW-0662">Pyridine nucleotide biosynthesis</keyword>
<gene>
    <name evidence="18" type="ORF">HPP92_005954</name>
</gene>
<name>A0A835RMC6_VANPL</name>
<dbReference type="InterPro" id="IPR036094">
    <property type="entry name" value="NadA_sf"/>
</dbReference>
<dbReference type="OrthoDB" id="66991at2759"/>
<keyword evidence="11" id="KW-0809">Transit peptide</keyword>
<evidence type="ECO:0000259" key="17">
    <source>
        <dbReference type="Pfam" id="PF02657"/>
    </source>
</evidence>
<evidence type="ECO:0000256" key="5">
    <source>
        <dbReference type="ARBA" id="ARBA00022485"/>
    </source>
</evidence>
<dbReference type="Proteomes" id="UP000639772">
    <property type="component" value="Unassembled WGS sequence"/>
</dbReference>
<keyword evidence="6" id="KW-0150">Chloroplast</keyword>
<dbReference type="FunFam" id="3.40.50.10800:FF:000008">
    <property type="entry name" value="Quinolinate synthase chloroplastic"/>
    <property type="match status" value="1"/>
</dbReference>
<dbReference type="FunFam" id="3.90.1010.10:FF:000010">
    <property type="entry name" value="Quinolinate synthase, chloroplastic"/>
    <property type="match status" value="1"/>
</dbReference>
<evidence type="ECO:0000256" key="14">
    <source>
        <dbReference type="ARBA" id="ARBA00052166"/>
    </source>
</evidence>
<evidence type="ECO:0000313" key="19">
    <source>
        <dbReference type="Proteomes" id="UP000639772"/>
    </source>
</evidence>
<evidence type="ECO:0000256" key="3">
    <source>
        <dbReference type="ARBA" id="ARBA00005065"/>
    </source>
</evidence>
<evidence type="ECO:0000256" key="12">
    <source>
        <dbReference type="ARBA" id="ARBA00023004"/>
    </source>
</evidence>
<evidence type="ECO:0000256" key="11">
    <source>
        <dbReference type="ARBA" id="ARBA00022946"/>
    </source>
</evidence>